<sequence length="79" mass="8814">MALSFKTIENAELDAIGVPWAIVQDSQGFMWFGGPSGLARYDGYSVKIYRHDPAKADSLSNNYISELIVDSMQRLWVAT</sequence>
<dbReference type="InterPro" id="IPR015943">
    <property type="entry name" value="WD40/YVTN_repeat-like_dom_sf"/>
</dbReference>
<dbReference type="AlphaFoldDB" id="A0AAF0C751"/>
<protein>
    <submittedName>
        <fullName evidence="1">Uncharacterized protein</fullName>
    </submittedName>
</protein>
<accession>A0AAF0C751</accession>
<name>A0AAF0C751_9GAMM</name>
<organism evidence="1 2">
    <name type="scientific">Thalassomonas actiniarum</name>
    <dbReference type="NCBI Taxonomy" id="485447"/>
    <lineage>
        <taxon>Bacteria</taxon>
        <taxon>Pseudomonadati</taxon>
        <taxon>Pseudomonadota</taxon>
        <taxon>Gammaproteobacteria</taxon>
        <taxon>Alteromonadales</taxon>
        <taxon>Colwelliaceae</taxon>
        <taxon>Thalassomonas</taxon>
    </lineage>
</organism>
<evidence type="ECO:0000313" key="1">
    <source>
        <dbReference type="EMBL" id="WDE02504.1"/>
    </source>
</evidence>
<dbReference type="EMBL" id="CP059736">
    <property type="protein sequence ID" value="WDE02504.1"/>
    <property type="molecule type" value="Genomic_DNA"/>
</dbReference>
<dbReference type="InterPro" id="IPR011110">
    <property type="entry name" value="Reg_prop"/>
</dbReference>
<keyword evidence="2" id="KW-1185">Reference proteome</keyword>
<gene>
    <name evidence="1" type="ORF">SG35_029280</name>
</gene>
<dbReference type="Proteomes" id="UP000032568">
    <property type="component" value="Chromosome pTact"/>
</dbReference>
<dbReference type="Gene3D" id="2.130.10.10">
    <property type="entry name" value="YVTN repeat-like/Quinoprotein amine dehydrogenase"/>
    <property type="match status" value="1"/>
</dbReference>
<dbReference type="SUPFAM" id="SSF63829">
    <property type="entry name" value="Calcium-dependent phosphotriesterase"/>
    <property type="match status" value="1"/>
</dbReference>
<evidence type="ECO:0000313" key="2">
    <source>
        <dbReference type="Proteomes" id="UP000032568"/>
    </source>
</evidence>
<reference evidence="1 2" key="2">
    <citation type="journal article" date="2022" name="Mar. Drugs">
        <title>Bioassay-Guided Fractionation Leads to the Detection of Cholic Acid Generated by the Rare Thalassomonas sp.</title>
        <authorList>
            <person name="Pheiffer F."/>
            <person name="Schneider Y.K."/>
            <person name="Hansen E.H."/>
            <person name="Andersen J.H."/>
            <person name="Isaksson J."/>
            <person name="Busche T."/>
            <person name="R C."/>
            <person name="Kalinowski J."/>
            <person name="Zyl L.V."/>
            <person name="Trindade M."/>
        </authorList>
    </citation>
    <scope>NUCLEOTIDE SEQUENCE [LARGE SCALE GENOMIC DNA]</scope>
    <source>
        <strain evidence="1 2">A5K-106</strain>
    </source>
</reference>
<proteinExistence type="predicted"/>
<dbReference type="RefSeq" id="WP_044833097.1">
    <property type="nucleotide sequence ID" value="NZ_CP059736.1"/>
</dbReference>
<dbReference type="Pfam" id="PF07494">
    <property type="entry name" value="Reg_prop"/>
    <property type="match status" value="1"/>
</dbReference>
<dbReference type="KEGG" id="tact:SG35_029280"/>
<reference evidence="1 2" key="1">
    <citation type="journal article" date="2015" name="Genome Announc.">
        <title>Draft Genome Sequences of Marine Isolates of Thalassomonas viridans and Thalassomonas actiniarum.</title>
        <authorList>
            <person name="Olonade I."/>
            <person name="van Zyl L.J."/>
            <person name="Trindade M."/>
        </authorList>
    </citation>
    <scope>NUCLEOTIDE SEQUENCE [LARGE SCALE GENOMIC DNA]</scope>
    <source>
        <strain evidence="1 2">A5K-106</strain>
    </source>
</reference>